<proteinExistence type="predicted"/>
<dbReference type="PANTHER" id="PTHR35369">
    <property type="entry name" value="BLR3025 PROTEIN-RELATED"/>
    <property type="match status" value="1"/>
</dbReference>
<dbReference type="Pfam" id="PF00817">
    <property type="entry name" value="IMS"/>
    <property type="match status" value="1"/>
</dbReference>
<comment type="caution">
    <text evidence="3">The sequence shown here is derived from an EMBL/GenBank/DDBJ whole genome shotgun (WGS) entry which is preliminary data.</text>
</comment>
<dbReference type="PANTHER" id="PTHR35369:SF2">
    <property type="entry name" value="BLR3025 PROTEIN"/>
    <property type="match status" value="1"/>
</dbReference>
<keyword evidence="4" id="KW-1185">Reference proteome</keyword>
<sequence>MKGLWLYLHFPLLPLEMRSEGRRAPLALLDERGARVRLCNVEAAEQGVQPQMAVATALSLVPELELLTPQPAQEPRYLEGLALWSGRFSARVSLQPPLGLLLEIASMLRYFRGLETLWQELTTQLEQLQLSACIATGQTPLAARLLALDGGFRACDPEQYRARLGQVPTERLGLDERLQSRLRGLGLQRLEQLLALPSAELAHRLGPELTACLDRLTGRLPDPPRYFEPPEVFCGELPLAYEVEQTLALLFPLRRLLAQLEGFLRARHWRALELQLELTQQERNQRLSVGHAAGEQCAEVWLELCRLRFERLTLEQPVIGLRLEATQFRDLERGREDLFSIAPREDTPARLLSRLQTRLGSDALCRLEPCADYRPERGWRRAPLQGRLSSAALQPGARPGWLLEIPQRLPSRQVGSAIELLQGPERIVSGWWDSAPVRRDYYIGRWPDGRRGWLYREAGGDWYLHGWFG</sequence>
<keyword evidence="1" id="KW-0227">DNA damage</keyword>
<evidence type="ECO:0000256" key="1">
    <source>
        <dbReference type="ARBA" id="ARBA00022763"/>
    </source>
</evidence>
<gene>
    <name evidence="3" type="ORF">GCM10011348_43220</name>
</gene>
<name>A0A917ZR30_9GAMM</name>
<dbReference type="Proteomes" id="UP000599578">
    <property type="component" value="Unassembled WGS sequence"/>
</dbReference>
<evidence type="ECO:0000259" key="2">
    <source>
        <dbReference type="Pfam" id="PF00817"/>
    </source>
</evidence>
<dbReference type="CDD" id="cd03468">
    <property type="entry name" value="PolY_like"/>
    <property type="match status" value="1"/>
</dbReference>
<evidence type="ECO:0000313" key="3">
    <source>
        <dbReference type="EMBL" id="GGO88221.1"/>
    </source>
</evidence>
<dbReference type="SUPFAM" id="SSF56672">
    <property type="entry name" value="DNA/RNA polymerases"/>
    <property type="match status" value="1"/>
</dbReference>
<reference evidence="3 4" key="1">
    <citation type="journal article" date="2014" name="Int. J. Syst. Evol. Microbiol.">
        <title>Complete genome sequence of Corynebacterium casei LMG S-19264T (=DSM 44701T), isolated from a smear-ripened cheese.</title>
        <authorList>
            <consortium name="US DOE Joint Genome Institute (JGI-PGF)"/>
            <person name="Walter F."/>
            <person name="Albersmeier A."/>
            <person name="Kalinowski J."/>
            <person name="Ruckert C."/>
        </authorList>
    </citation>
    <scope>NUCLEOTIDE SEQUENCE [LARGE SCALE GENOMIC DNA]</scope>
    <source>
        <strain evidence="3 4">CGMCC 1.7286</strain>
    </source>
</reference>
<dbReference type="AlphaFoldDB" id="A0A917ZR30"/>
<evidence type="ECO:0000313" key="4">
    <source>
        <dbReference type="Proteomes" id="UP000599578"/>
    </source>
</evidence>
<organism evidence="3 4">
    <name type="scientific">Marinobacterium nitratireducens</name>
    <dbReference type="NCBI Taxonomy" id="518897"/>
    <lineage>
        <taxon>Bacteria</taxon>
        <taxon>Pseudomonadati</taxon>
        <taxon>Pseudomonadota</taxon>
        <taxon>Gammaproteobacteria</taxon>
        <taxon>Oceanospirillales</taxon>
        <taxon>Oceanospirillaceae</taxon>
        <taxon>Marinobacterium</taxon>
    </lineage>
</organism>
<accession>A0A917ZR30</accession>
<dbReference type="InterPro" id="IPR050356">
    <property type="entry name" value="SulA_CellDiv_inhibitor"/>
</dbReference>
<dbReference type="InterPro" id="IPR001126">
    <property type="entry name" value="UmuC"/>
</dbReference>
<dbReference type="RefSeq" id="WP_188862721.1">
    <property type="nucleotide sequence ID" value="NZ_BMLT01000016.1"/>
</dbReference>
<dbReference type="GO" id="GO:0006281">
    <property type="term" value="P:DNA repair"/>
    <property type="evidence" value="ECO:0007669"/>
    <property type="project" value="InterPro"/>
</dbReference>
<feature type="domain" description="UmuC" evidence="2">
    <location>
        <begin position="22"/>
        <end position="146"/>
    </location>
</feature>
<dbReference type="EMBL" id="BMLT01000016">
    <property type="protein sequence ID" value="GGO88221.1"/>
    <property type="molecule type" value="Genomic_DNA"/>
</dbReference>
<dbReference type="InterPro" id="IPR043502">
    <property type="entry name" value="DNA/RNA_pol_sf"/>
</dbReference>
<protein>
    <recommendedName>
        <fullName evidence="2">UmuC domain-containing protein</fullName>
    </recommendedName>
</protein>